<organism evidence="2 3">
    <name type="scientific">Paramecium sonneborni</name>
    <dbReference type="NCBI Taxonomy" id="65129"/>
    <lineage>
        <taxon>Eukaryota</taxon>
        <taxon>Sar</taxon>
        <taxon>Alveolata</taxon>
        <taxon>Ciliophora</taxon>
        <taxon>Intramacronucleata</taxon>
        <taxon>Oligohymenophorea</taxon>
        <taxon>Peniculida</taxon>
        <taxon>Parameciidae</taxon>
        <taxon>Paramecium</taxon>
    </lineage>
</organism>
<dbReference type="InterPro" id="IPR000953">
    <property type="entry name" value="Chromo/chromo_shadow_dom"/>
</dbReference>
<dbReference type="AlphaFoldDB" id="A0A8S1KNP0"/>
<dbReference type="Pfam" id="PF00385">
    <property type="entry name" value="Chromo"/>
    <property type="match status" value="1"/>
</dbReference>
<dbReference type="Proteomes" id="UP000692954">
    <property type="component" value="Unassembled WGS sequence"/>
</dbReference>
<dbReference type="OrthoDB" id="433924at2759"/>
<accession>A0A8S1KNP0</accession>
<reference evidence="2" key="1">
    <citation type="submission" date="2021-01" db="EMBL/GenBank/DDBJ databases">
        <authorList>
            <consortium name="Genoscope - CEA"/>
            <person name="William W."/>
        </authorList>
    </citation>
    <scope>NUCLEOTIDE SEQUENCE</scope>
</reference>
<proteinExistence type="predicted"/>
<dbReference type="CDD" id="cd00024">
    <property type="entry name" value="CD_CSD"/>
    <property type="match status" value="1"/>
</dbReference>
<name>A0A8S1KNP0_9CILI</name>
<sequence>MKEPEKIMKKNILNGQIKYQVKWKGFEETTWESDDTMKKYKELIEDYNYYSLTGERYDEKKLEEIRQLTVQSQPRTAIKRVAIPKLTLPNEVNKKDKKIDKIDTKLIEIIDNPKYSQINNDQQQQDKTQFNNIQIVNHNINLPEISKKAPEKLANSNDKLETIKLQANENKGLFSLIWKQRSDSIRPYSDEYTYEDFKNQAPLFFIQFFETCIFECQSQNDIKFEIQGQDIAERIKVIKDILEKRDSDKKINQTHK</sequence>
<dbReference type="PROSITE" id="PS50013">
    <property type="entry name" value="CHROMO_2"/>
    <property type="match status" value="1"/>
</dbReference>
<evidence type="ECO:0000313" key="2">
    <source>
        <dbReference type="EMBL" id="CAD8054662.1"/>
    </source>
</evidence>
<dbReference type="EMBL" id="CAJJDN010000008">
    <property type="protein sequence ID" value="CAD8054662.1"/>
    <property type="molecule type" value="Genomic_DNA"/>
</dbReference>
<evidence type="ECO:0000313" key="3">
    <source>
        <dbReference type="Proteomes" id="UP000692954"/>
    </source>
</evidence>
<keyword evidence="3" id="KW-1185">Reference proteome</keyword>
<gene>
    <name evidence="2" type="ORF">PSON_ATCC_30995.1.T0080408</name>
</gene>
<dbReference type="SMART" id="SM00298">
    <property type="entry name" value="CHROMO"/>
    <property type="match status" value="1"/>
</dbReference>
<comment type="caution">
    <text evidence="2">The sequence shown here is derived from an EMBL/GenBank/DDBJ whole genome shotgun (WGS) entry which is preliminary data.</text>
</comment>
<evidence type="ECO:0000259" key="1">
    <source>
        <dbReference type="PROSITE" id="PS50013"/>
    </source>
</evidence>
<protein>
    <recommendedName>
        <fullName evidence="1">Chromo domain-containing protein</fullName>
    </recommendedName>
</protein>
<dbReference type="InterPro" id="IPR023780">
    <property type="entry name" value="Chromo_domain"/>
</dbReference>
<feature type="domain" description="Chromo" evidence="1">
    <location>
        <begin position="2"/>
        <end position="59"/>
    </location>
</feature>